<feature type="transmembrane region" description="Helical" evidence="6">
    <location>
        <begin position="146"/>
        <end position="165"/>
    </location>
</feature>
<keyword evidence="2 6" id="KW-0812">Transmembrane</keyword>
<evidence type="ECO:0000313" key="7">
    <source>
        <dbReference type="EMBL" id="KAJ7742372.1"/>
    </source>
</evidence>
<protein>
    <submittedName>
        <fullName evidence="7">Natural resistance-associated macrophage protein-domain-containing protein</fullName>
    </submittedName>
</protein>
<dbReference type="GO" id="GO:0005384">
    <property type="term" value="F:manganese ion transmembrane transporter activity"/>
    <property type="evidence" value="ECO:0007669"/>
    <property type="project" value="TreeGrafter"/>
</dbReference>
<dbReference type="PANTHER" id="PTHR11706:SF101">
    <property type="entry name" value="MANGANESE TRANSPORTER SMF1"/>
    <property type="match status" value="1"/>
</dbReference>
<keyword evidence="4 6" id="KW-0472">Membrane</keyword>
<evidence type="ECO:0000313" key="8">
    <source>
        <dbReference type="Proteomes" id="UP001215280"/>
    </source>
</evidence>
<dbReference type="NCBIfam" id="NF037982">
    <property type="entry name" value="Nramp_1"/>
    <property type="match status" value="1"/>
</dbReference>
<dbReference type="GO" id="GO:0005886">
    <property type="term" value="C:plasma membrane"/>
    <property type="evidence" value="ECO:0007669"/>
    <property type="project" value="TreeGrafter"/>
</dbReference>
<dbReference type="PRINTS" id="PR00447">
    <property type="entry name" value="NATRESASSCMP"/>
</dbReference>
<evidence type="ECO:0000256" key="5">
    <source>
        <dbReference type="SAM" id="MobiDB-lite"/>
    </source>
</evidence>
<dbReference type="AlphaFoldDB" id="A0AAD7N2A3"/>
<comment type="caution">
    <text evidence="7">The sequence shown here is derived from an EMBL/GenBank/DDBJ whole genome shotgun (WGS) entry which is preliminary data.</text>
</comment>
<dbReference type="GO" id="GO:0015086">
    <property type="term" value="F:cadmium ion transmembrane transporter activity"/>
    <property type="evidence" value="ECO:0007669"/>
    <property type="project" value="TreeGrafter"/>
</dbReference>
<evidence type="ECO:0000256" key="4">
    <source>
        <dbReference type="ARBA" id="ARBA00023136"/>
    </source>
</evidence>
<dbReference type="Pfam" id="PF01566">
    <property type="entry name" value="Nramp"/>
    <property type="match status" value="1"/>
</dbReference>
<dbReference type="InterPro" id="IPR001046">
    <property type="entry name" value="NRAMP_fam"/>
</dbReference>
<organism evidence="7 8">
    <name type="scientific">Mycena maculata</name>
    <dbReference type="NCBI Taxonomy" id="230809"/>
    <lineage>
        <taxon>Eukaryota</taxon>
        <taxon>Fungi</taxon>
        <taxon>Dikarya</taxon>
        <taxon>Basidiomycota</taxon>
        <taxon>Agaricomycotina</taxon>
        <taxon>Agaricomycetes</taxon>
        <taxon>Agaricomycetidae</taxon>
        <taxon>Agaricales</taxon>
        <taxon>Marasmiineae</taxon>
        <taxon>Mycenaceae</taxon>
        <taxon>Mycena</taxon>
    </lineage>
</organism>
<reference evidence="7" key="1">
    <citation type="submission" date="2023-03" db="EMBL/GenBank/DDBJ databases">
        <title>Massive genome expansion in bonnet fungi (Mycena s.s.) driven by repeated elements and novel gene families across ecological guilds.</title>
        <authorList>
            <consortium name="Lawrence Berkeley National Laboratory"/>
            <person name="Harder C.B."/>
            <person name="Miyauchi S."/>
            <person name="Viragh M."/>
            <person name="Kuo A."/>
            <person name="Thoen E."/>
            <person name="Andreopoulos B."/>
            <person name="Lu D."/>
            <person name="Skrede I."/>
            <person name="Drula E."/>
            <person name="Henrissat B."/>
            <person name="Morin E."/>
            <person name="Kohler A."/>
            <person name="Barry K."/>
            <person name="LaButti K."/>
            <person name="Morin E."/>
            <person name="Salamov A."/>
            <person name="Lipzen A."/>
            <person name="Mereny Z."/>
            <person name="Hegedus B."/>
            <person name="Baldrian P."/>
            <person name="Stursova M."/>
            <person name="Weitz H."/>
            <person name="Taylor A."/>
            <person name="Grigoriev I.V."/>
            <person name="Nagy L.G."/>
            <person name="Martin F."/>
            <person name="Kauserud H."/>
        </authorList>
    </citation>
    <scope>NUCLEOTIDE SEQUENCE</scope>
    <source>
        <strain evidence="7">CBHHK188m</strain>
    </source>
</reference>
<dbReference type="GO" id="GO:0030026">
    <property type="term" value="P:intracellular manganese ion homeostasis"/>
    <property type="evidence" value="ECO:0007669"/>
    <property type="project" value="TreeGrafter"/>
</dbReference>
<dbReference type="Proteomes" id="UP001215280">
    <property type="component" value="Unassembled WGS sequence"/>
</dbReference>
<evidence type="ECO:0000256" key="3">
    <source>
        <dbReference type="ARBA" id="ARBA00022989"/>
    </source>
</evidence>
<comment type="subcellular location">
    <subcellularLocation>
        <location evidence="1">Membrane</location>
        <topology evidence="1">Multi-pass membrane protein</topology>
    </subcellularLocation>
</comment>
<proteinExistence type="predicted"/>
<feature type="transmembrane region" description="Helical" evidence="6">
    <location>
        <begin position="177"/>
        <end position="196"/>
    </location>
</feature>
<dbReference type="GO" id="GO:0034755">
    <property type="term" value="P:iron ion transmembrane transport"/>
    <property type="evidence" value="ECO:0007669"/>
    <property type="project" value="TreeGrafter"/>
</dbReference>
<evidence type="ECO:0000256" key="1">
    <source>
        <dbReference type="ARBA" id="ARBA00004141"/>
    </source>
</evidence>
<evidence type="ECO:0000256" key="6">
    <source>
        <dbReference type="SAM" id="Phobius"/>
    </source>
</evidence>
<dbReference type="EMBL" id="JARJLG010000118">
    <property type="protein sequence ID" value="KAJ7742372.1"/>
    <property type="molecule type" value="Genomic_DNA"/>
</dbReference>
<accession>A0AAD7N2A3</accession>
<feature type="transmembrane region" description="Helical" evidence="6">
    <location>
        <begin position="216"/>
        <end position="240"/>
    </location>
</feature>
<sequence length="365" mass="40201">MADSPSSNASTLYSRLRSVASTVVHHAKKHVGVGIVCSVAYFDPGNWGVDLQAGSQFGYRLLFVILLSGLFGVFFQVLATRLGCVTGLDLASHCRVLLYDRPKHRLLYRWGALYPLYILSEVAIIATDLAELLGSAIALCLLFPRLELWHGVLITMFDVVLLLALQDPLRSTPVKMFEFLIAGLVLAVLVCLVAIITKVDVDWKNTFDGFLPSKYLVGPLRFLLAVGILGATVMPHSLFLGSKLATQDRLSEDNPSEAVSLQSLRDPDSRETSEMSRLHQIREFFVSLVCTPPPGPNSGGLKKHADRENNTLAFIRAHLIHAIVDLAGSLLGFAVLINHTQDGNLLRSPKRLTKRMCIRSLIYLD</sequence>
<evidence type="ECO:0000256" key="2">
    <source>
        <dbReference type="ARBA" id="ARBA00022692"/>
    </source>
</evidence>
<gene>
    <name evidence="7" type="ORF">DFH07DRAFT_750507</name>
</gene>
<feature type="region of interest" description="Disordered" evidence="5">
    <location>
        <begin position="253"/>
        <end position="272"/>
    </location>
</feature>
<keyword evidence="8" id="KW-1185">Reference proteome</keyword>
<feature type="transmembrane region" description="Helical" evidence="6">
    <location>
        <begin position="61"/>
        <end position="85"/>
    </location>
</feature>
<keyword evidence="3 6" id="KW-1133">Transmembrane helix</keyword>
<feature type="transmembrane region" description="Helical" evidence="6">
    <location>
        <begin position="106"/>
        <end position="126"/>
    </location>
</feature>
<name>A0AAD7N2A3_9AGAR</name>
<dbReference type="PANTHER" id="PTHR11706">
    <property type="entry name" value="SOLUTE CARRIER PROTEIN FAMILY 11 MEMBER"/>
    <property type="match status" value="1"/>
</dbReference>